<evidence type="ECO:0000256" key="7">
    <source>
        <dbReference type="ARBA" id="ARBA00022989"/>
    </source>
</evidence>
<keyword evidence="5 9" id="KW-0169">Cobalamin biosynthesis</keyword>
<organism evidence="11 12">
    <name type="scientific">Ideonella azotifigens</name>
    <dbReference type="NCBI Taxonomy" id="513160"/>
    <lineage>
        <taxon>Bacteria</taxon>
        <taxon>Pseudomonadati</taxon>
        <taxon>Pseudomonadota</taxon>
        <taxon>Betaproteobacteria</taxon>
        <taxon>Burkholderiales</taxon>
        <taxon>Sphaerotilaceae</taxon>
        <taxon>Ideonella</taxon>
    </lineage>
</organism>
<dbReference type="EMBL" id="BAAAEW010000042">
    <property type="protein sequence ID" value="GAA0764202.1"/>
    <property type="molecule type" value="Genomic_DNA"/>
</dbReference>
<dbReference type="PANTHER" id="PTHR34308">
    <property type="entry name" value="COBALAMIN BIOSYNTHESIS PROTEIN CBIB"/>
    <property type="match status" value="1"/>
</dbReference>
<accession>A0ABP3VPJ8</accession>
<comment type="caution">
    <text evidence="9">Lacks conserved residue(s) required for the propagation of feature annotation.</text>
</comment>
<evidence type="ECO:0000256" key="10">
    <source>
        <dbReference type="SAM" id="MobiDB-lite"/>
    </source>
</evidence>
<evidence type="ECO:0000256" key="6">
    <source>
        <dbReference type="ARBA" id="ARBA00022692"/>
    </source>
</evidence>
<evidence type="ECO:0000256" key="4">
    <source>
        <dbReference type="ARBA" id="ARBA00022475"/>
    </source>
</evidence>
<dbReference type="HAMAP" id="MF_00024">
    <property type="entry name" value="CobD_CbiB"/>
    <property type="match status" value="1"/>
</dbReference>
<keyword evidence="6 9" id="KW-0812">Transmembrane</keyword>
<evidence type="ECO:0000256" key="1">
    <source>
        <dbReference type="ARBA" id="ARBA00004651"/>
    </source>
</evidence>
<feature type="region of interest" description="Disordered" evidence="10">
    <location>
        <begin position="329"/>
        <end position="350"/>
    </location>
</feature>
<keyword evidence="8 9" id="KW-0472">Membrane</keyword>
<gene>
    <name evidence="11" type="primary">cbiB</name>
    <name evidence="9" type="synonym">cobD</name>
    <name evidence="11" type="ORF">GCM10009107_50030</name>
</gene>
<keyword evidence="12" id="KW-1185">Reference proteome</keyword>
<feature type="transmembrane region" description="Helical" evidence="9">
    <location>
        <begin position="64"/>
        <end position="84"/>
    </location>
</feature>
<evidence type="ECO:0000256" key="5">
    <source>
        <dbReference type="ARBA" id="ARBA00022573"/>
    </source>
</evidence>
<feature type="transmembrane region" description="Helical" evidence="9">
    <location>
        <begin position="176"/>
        <end position="197"/>
    </location>
</feature>
<comment type="function">
    <text evidence="9">Converts cobyric acid to cobinamide by the addition of aminopropanol on the F carboxylic group.</text>
</comment>
<dbReference type="InterPro" id="IPR004485">
    <property type="entry name" value="Cobalamin_biosynth_CobD/CbiB"/>
</dbReference>
<feature type="transmembrane region" description="Helical" evidence="9">
    <location>
        <begin position="91"/>
        <end position="113"/>
    </location>
</feature>
<comment type="similarity">
    <text evidence="3 9">Belongs to the CobD/CbiB family.</text>
</comment>
<dbReference type="PANTHER" id="PTHR34308:SF1">
    <property type="entry name" value="COBALAMIN BIOSYNTHESIS PROTEIN CBIB"/>
    <property type="match status" value="1"/>
</dbReference>
<evidence type="ECO:0000256" key="9">
    <source>
        <dbReference type="HAMAP-Rule" id="MF_00024"/>
    </source>
</evidence>
<evidence type="ECO:0000313" key="12">
    <source>
        <dbReference type="Proteomes" id="UP001500279"/>
    </source>
</evidence>
<comment type="caution">
    <text evidence="11">The sequence shown here is derived from an EMBL/GenBank/DDBJ whole genome shotgun (WGS) entry which is preliminary data.</text>
</comment>
<dbReference type="RefSeq" id="WP_231011110.1">
    <property type="nucleotide sequence ID" value="NZ_BAAAEW010000042.1"/>
</dbReference>
<evidence type="ECO:0000256" key="8">
    <source>
        <dbReference type="ARBA" id="ARBA00023136"/>
    </source>
</evidence>
<name>A0ABP3VPJ8_9BURK</name>
<evidence type="ECO:0000256" key="3">
    <source>
        <dbReference type="ARBA" id="ARBA00006263"/>
    </source>
</evidence>
<evidence type="ECO:0000256" key="2">
    <source>
        <dbReference type="ARBA" id="ARBA00004953"/>
    </source>
</evidence>
<keyword evidence="7 9" id="KW-1133">Transmembrane helix</keyword>
<dbReference type="Proteomes" id="UP001500279">
    <property type="component" value="Unassembled WGS sequence"/>
</dbReference>
<keyword evidence="4 9" id="KW-1003">Cell membrane</keyword>
<feature type="transmembrane region" description="Helical" evidence="9">
    <location>
        <begin position="302"/>
        <end position="324"/>
    </location>
</feature>
<evidence type="ECO:0000313" key="11">
    <source>
        <dbReference type="EMBL" id="GAA0764202.1"/>
    </source>
</evidence>
<sequence>MFAWLPWTGPESACAAVLAVAVALAVDRWLGEPPLRWHPVVRMGHYLGALGPRLWPLQPLKARVAGMLTWSVGAAWVVALAALLQWGLMCLAAAVLPAGWAWLLQGLLAGLLLKPLLAWQMLHDEVAAVEAALGESLDAGRLRLSRLVSRDVTQLSATEVRESALESLAENLNDSLVAPLCWFALAGLPGAALYRFANTADAMWGYRDHRRWAGAWAARVDDVLSWLPARLSALLLCAAAWRWPGTAALWREAGRTPSPNGGWPMGTLALLLDRRLGKPATYVLNQGAPLPQSQDTAVSLRWCARAAGGAAMLASSILLILGFWTSTTGSQPGRSGQALPNPEWELKHES</sequence>
<protein>
    <recommendedName>
        <fullName evidence="9">Cobalamin biosynthesis protein CobD</fullName>
    </recommendedName>
</protein>
<dbReference type="Pfam" id="PF03186">
    <property type="entry name" value="CobD_Cbib"/>
    <property type="match status" value="1"/>
</dbReference>
<comment type="subcellular location">
    <subcellularLocation>
        <location evidence="1 9">Cell membrane</location>
        <topology evidence="1 9">Multi-pass membrane protein</topology>
    </subcellularLocation>
</comment>
<reference evidence="12" key="1">
    <citation type="journal article" date="2019" name="Int. J. Syst. Evol. Microbiol.">
        <title>The Global Catalogue of Microorganisms (GCM) 10K type strain sequencing project: providing services to taxonomists for standard genome sequencing and annotation.</title>
        <authorList>
            <consortium name="The Broad Institute Genomics Platform"/>
            <consortium name="The Broad Institute Genome Sequencing Center for Infectious Disease"/>
            <person name="Wu L."/>
            <person name="Ma J."/>
        </authorList>
    </citation>
    <scope>NUCLEOTIDE SEQUENCE [LARGE SCALE GENOMIC DNA]</scope>
    <source>
        <strain evidence="12">JCM 15503</strain>
    </source>
</reference>
<comment type="pathway">
    <text evidence="2 9">Cofactor biosynthesis; adenosylcobalamin biosynthesis.</text>
</comment>
<proteinExistence type="inferred from homology"/>